<evidence type="ECO:0000256" key="11">
    <source>
        <dbReference type="RuleBase" id="RU362127"/>
    </source>
</evidence>
<evidence type="ECO:0000256" key="6">
    <source>
        <dbReference type="ARBA" id="ARBA00022692"/>
    </source>
</evidence>
<evidence type="ECO:0000256" key="7">
    <source>
        <dbReference type="ARBA" id="ARBA00022824"/>
    </source>
</evidence>
<accession>A0ABZ1DAF3</accession>
<reference evidence="12 13" key="1">
    <citation type="submission" date="2024-01" db="EMBL/GenBank/DDBJ databases">
        <title>Comparative genomics of Cryptococcus and Kwoniella reveals pathogenesis evolution and contrasting modes of karyotype evolution via chromosome fusion or intercentromeric recombination.</title>
        <authorList>
            <person name="Coelho M.A."/>
            <person name="David-Palma M."/>
            <person name="Shea T."/>
            <person name="Bowers K."/>
            <person name="McGinley-Smith S."/>
            <person name="Mohammad A.W."/>
            <person name="Gnirke A."/>
            <person name="Yurkov A.M."/>
            <person name="Nowrousian M."/>
            <person name="Sun S."/>
            <person name="Cuomo C.A."/>
            <person name="Heitman J."/>
        </authorList>
    </citation>
    <scope>NUCLEOTIDE SEQUENCE [LARGE SCALE GENOMIC DNA]</scope>
    <source>
        <strain evidence="12">CBS 11374</strain>
    </source>
</reference>
<keyword evidence="13" id="KW-1185">Reference proteome</keyword>
<evidence type="ECO:0000256" key="3">
    <source>
        <dbReference type="ARBA" id="ARBA00009731"/>
    </source>
</evidence>
<evidence type="ECO:0000313" key="12">
    <source>
        <dbReference type="EMBL" id="WRT70409.1"/>
    </source>
</evidence>
<comment type="similarity">
    <text evidence="3 11">Belongs to the ALG14 family.</text>
</comment>
<evidence type="ECO:0000256" key="8">
    <source>
        <dbReference type="ARBA" id="ARBA00022989"/>
    </source>
</evidence>
<dbReference type="RefSeq" id="XP_062795148.1">
    <property type="nucleotide sequence ID" value="XM_062939097.1"/>
</dbReference>
<comment type="function">
    <text evidence="11">Involved in protein N-glycosylation. Essential for the second step of the dolichol-linked oligosaccharide pathway. Anchors the catalytic subunit ALG13 to the ER.</text>
</comment>
<evidence type="ECO:0000256" key="10">
    <source>
        <dbReference type="ARBA" id="ARBA00032062"/>
    </source>
</evidence>
<feature type="transmembrane region" description="Helical" evidence="11">
    <location>
        <begin position="123"/>
        <end position="143"/>
    </location>
</feature>
<dbReference type="InterPro" id="IPR013969">
    <property type="entry name" value="Oligosacch_biosynth_Alg14"/>
</dbReference>
<dbReference type="EMBL" id="CP141890">
    <property type="protein sequence ID" value="WRT70409.1"/>
    <property type="molecule type" value="Genomic_DNA"/>
</dbReference>
<feature type="transmembrane region" description="Helical" evidence="11">
    <location>
        <begin position="6"/>
        <end position="24"/>
    </location>
</feature>
<comment type="caution">
    <text evidence="11">Lacks conserved residue(s) required for the propagation of feature annotation.</text>
</comment>
<keyword evidence="8 11" id="KW-1133">Transmembrane helix</keyword>
<proteinExistence type="inferred from homology"/>
<dbReference type="Proteomes" id="UP001329825">
    <property type="component" value="Chromosome 10"/>
</dbReference>
<evidence type="ECO:0000313" key="13">
    <source>
        <dbReference type="Proteomes" id="UP001329825"/>
    </source>
</evidence>
<sequence>MLVTIFCGIATSVIFLALRIYTILPSRSKSGHRSVKQNPNSTCSIAVFLGSGGHTSEMRSLVSTLPFERYQPRTYIYCHGDEMSLRSISNLESGKGTIINESSYNLLPLPRARKVAEPLSSTMISASKTLFASLWIMFLFPLLQNPGRPFADVLLINGPGTCVVLVLVSWIRRILGLSHTKIIYVESLARVKSLSLSGKLVRPFVDKFIVQWPEAGGKGDKAAECKGWLV</sequence>
<evidence type="ECO:0000256" key="2">
    <source>
        <dbReference type="ARBA" id="ARBA00004590"/>
    </source>
</evidence>
<feature type="transmembrane region" description="Helical" evidence="11">
    <location>
        <begin position="149"/>
        <end position="171"/>
    </location>
</feature>
<dbReference type="Pfam" id="PF08660">
    <property type="entry name" value="Alg14"/>
    <property type="match status" value="1"/>
</dbReference>
<evidence type="ECO:0000256" key="1">
    <source>
        <dbReference type="ARBA" id="ARBA00004389"/>
    </source>
</evidence>
<protein>
    <recommendedName>
        <fullName evidence="5 11">UDP-N-acetylglucosamine transferase subunit ALG14</fullName>
    </recommendedName>
    <alternativeName>
        <fullName evidence="10 11">Asparagine-linked glycosylation protein 14</fullName>
    </alternativeName>
</protein>
<gene>
    <name evidence="11" type="primary">ALG14</name>
    <name evidence="12" type="ORF">IL334_007407</name>
</gene>
<keyword evidence="6 11" id="KW-0812">Transmembrane</keyword>
<organism evidence="12 13">
    <name type="scientific">Kwoniella shivajii</name>
    <dbReference type="NCBI Taxonomy" id="564305"/>
    <lineage>
        <taxon>Eukaryota</taxon>
        <taxon>Fungi</taxon>
        <taxon>Dikarya</taxon>
        <taxon>Basidiomycota</taxon>
        <taxon>Agaricomycotina</taxon>
        <taxon>Tremellomycetes</taxon>
        <taxon>Tremellales</taxon>
        <taxon>Cryptococcaceae</taxon>
        <taxon>Kwoniella</taxon>
    </lineage>
</organism>
<dbReference type="GeneID" id="87959537"/>
<dbReference type="PANTHER" id="PTHR12154:SF4">
    <property type="entry name" value="UDP-N-ACETYLGLUCOSAMINE TRANSFERASE SUBUNIT ALG14 HOMOLOG"/>
    <property type="match status" value="1"/>
</dbReference>
<comment type="subunit">
    <text evidence="4 11">Heterodimer with ALG13 to form a functional enzyme.</text>
</comment>
<evidence type="ECO:0000256" key="5">
    <source>
        <dbReference type="ARBA" id="ARBA00017467"/>
    </source>
</evidence>
<comment type="subcellular location">
    <subcellularLocation>
        <location evidence="1 11">Endoplasmic reticulum membrane</location>
        <topology evidence="1 11">Single-pass membrane protein</topology>
    </subcellularLocation>
    <subcellularLocation>
        <location evidence="2">Nucleus membrane</location>
        <topology evidence="2">Single-pass membrane protein</topology>
    </subcellularLocation>
</comment>
<name>A0ABZ1DAF3_9TREE</name>
<dbReference type="PANTHER" id="PTHR12154">
    <property type="entry name" value="GLYCOSYL TRANSFERASE-RELATED"/>
    <property type="match status" value="1"/>
</dbReference>
<keyword evidence="9 11" id="KW-0472">Membrane</keyword>
<evidence type="ECO:0000256" key="4">
    <source>
        <dbReference type="ARBA" id="ARBA00011335"/>
    </source>
</evidence>
<dbReference type="Gene3D" id="3.40.50.2000">
    <property type="entry name" value="Glycogen Phosphorylase B"/>
    <property type="match status" value="1"/>
</dbReference>
<keyword evidence="7 11" id="KW-0256">Endoplasmic reticulum</keyword>
<evidence type="ECO:0000256" key="9">
    <source>
        <dbReference type="ARBA" id="ARBA00023136"/>
    </source>
</evidence>